<reference evidence="8" key="2">
    <citation type="submission" date="2023-06" db="EMBL/GenBank/DDBJ databases">
        <title>Long-read-based genome assembly of the green algal bacterivore Cymbomonas tetramitiformis.</title>
        <authorList>
            <person name="Gyaltshen Y."/>
            <person name="Rozenberg A."/>
            <person name="Paasch A."/>
            <person name="Burns J.A."/>
            <person name="Warring S."/>
            <person name="Larson R."/>
            <person name="Maurer-Alcala X."/>
            <person name="Dacks J."/>
            <person name="Kim E."/>
        </authorList>
    </citation>
    <scope>NUCLEOTIDE SEQUENCE</scope>
    <source>
        <strain evidence="8">PLY_AMNH</strain>
    </source>
</reference>
<evidence type="ECO:0000256" key="2">
    <source>
        <dbReference type="ARBA" id="ARBA00008919"/>
    </source>
</evidence>
<dbReference type="EMBL" id="LGRX02006763">
    <property type="protein sequence ID" value="KAK3276110.1"/>
    <property type="molecule type" value="Genomic_DNA"/>
</dbReference>
<proteinExistence type="inferred from homology"/>
<dbReference type="PANTHER" id="PTHR11929:SF194">
    <property type="entry name" value="ALPHA-(1,3)-FUCOSYLTRANSFERASE 10"/>
    <property type="match status" value="1"/>
</dbReference>
<comment type="subcellular location">
    <subcellularLocation>
        <location evidence="5">Golgi apparatus</location>
        <location evidence="5">Golgi stack membrane</location>
        <topology evidence="5">Single-pass type II membrane protein</topology>
    </subcellularLocation>
</comment>
<evidence type="ECO:0000256" key="3">
    <source>
        <dbReference type="ARBA" id="ARBA00022676"/>
    </source>
</evidence>
<feature type="domain" description="Fucosyltransferase C-terminal" evidence="6">
    <location>
        <begin position="298"/>
        <end position="396"/>
    </location>
</feature>
<keyword evidence="5" id="KW-0812">Transmembrane</keyword>
<evidence type="ECO:0000256" key="5">
    <source>
        <dbReference type="RuleBase" id="RU003832"/>
    </source>
</evidence>
<dbReference type="EC" id="2.4.1.-" evidence="5"/>
<gene>
    <name evidence="8" type="ORF">CYMTET_10222</name>
    <name evidence="7" type="ORF">CYMTET_15797</name>
</gene>
<protein>
    <recommendedName>
        <fullName evidence="5">Fucosyltransferase</fullName>
        <ecNumber evidence="5">2.4.1.-</ecNumber>
    </recommendedName>
</protein>
<evidence type="ECO:0000256" key="1">
    <source>
        <dbReference type="ARBA" id="ARBA00004922"/>
    </source>
</evidence>
<evidence type="ECO:0000313" key="7">
    <source>
        <dbReference type="EMBL" id="KAK3276110.1"/>
    </source>
</evidence>
<keyword evidence="5" id="KW-0333">Golgi apparatus</keyword>
<dbReference type="InterPro" id="IPR038577">
    <property type="entry name" value="GT10-like_C_sf"/>
</dbReference>
<dbReference type="Gene3D" id="3.40.50.11660">
    <property type="entry name" value="Glycosyl transferase family 10, C-terminal domain"/>
    <property type="match status" value="1"/>
</dbReference>
<keyword evidence="4 5" id="KW-0808">Transferase</keyword>
<keyword evidence="3 5" id="KW-0328">Glycosyltransferase</keyword>
<dbReference type="InterPro" id="IPR055270">
    <property type="entry name" value="Glyco_tran_10_C"/>
</dbReference>
<dbReference type="PANTHER" id="PTHR11929">
    <property type="entry name" value="ALPHA- 1,3 -FUCOSYLTRANSFERASE"/>
    <property type="match status" value="1"/>
</dbReference>
<name>A0AAE0LEP5_9CHLO</name>
<keyword evidence="5" id="KW-0472">Membrane</keyword>
<reference evidence="8 9" key="1">
    <citation type="journal article" date="2015" name="Genome Biol. Evol.">
        <title>Comparative Genomics of a Bacterivorous Green Alga Reveals Evolutionary Causalities and Consequences of Phago-Mixotrophic Mode of Nutrition.</title>
        <authorList>
            <person name="Burns J.A."/>
            <person name="Paasch A."/>
            <person name="Narechania A."/>
            <person name="Kim E."/>
        </authorList>
    </citation>
    <scope>NUCLEOTIDE SEQUENCE [LARGE SCALE GENOMIC DNA]</scope>
    <source>
        <strain evidence="8">PLY_AMNH</strain>
    </source>
</reference>
<dbReference type="Pfam" id="PF00852">
    <property type="entry name" value="Glyco_transf_10"/>
    <property type="match status" value="1"/>
</dbReference>
<accession>A0AAE0LEP5</accession>
<evidence type="ECO:0000313" key="9">
    <source>
        <dbReference type="Proteomes" id="UP001190700"/>
    </source>
</evidence>
<dbReference type="SUPFAM" id="SSF53756">
    <property type="entry name" value="UDP-Glycosyltransferase/glycogen phosphorylase"/>
    <property type="match status" value="1"/>
</dbReference>
<comment type="caution">
    <text evidence="8">The sequence shown here is derived from an EMBL/GenBank/DDBJ whole genome shotgun (WGS) entry which is preliminary data.</text>
</comment>
<evidence type="ECO:0000256" key="4">
    <source>
        <dbReference type="ARBA" id="ARBA00022679"/>
    </source>
</evidence>
<keyword evidence="9" id="KW-1185">Reference proteome</keyword>
<dbReference type="InterPro" id="IPR001503">
    <property type="entry name" value="Glyco_trans_10"/>
</dbReference>
<dbReference type="GO" id="GO:0032580">
    <property type="term" value="C:Golgi cisterna membrane"/>
    <property type="evidence" value="ECO:0007669"/>
    <property type="project" value="UniProtKB-SubCell"/>
</dbReference>
<organism evidence="8 9">
    <name type="scientific">Cymbomonas tetramitiformis</name>
    <dbReference type="NCBI Taxonomy" id="36881"/>
    <lineage>
        <taxon>Eukaryota</taxon>
        <taxon>Viridiplantae</taxon>
        <taxon>Chlorophyta</taxon>
        <taxon>Pyramimonadophyceae</taxon>
        <taxon>Pyramimonadales</taxon>
        <taxon>Pyramimonadaceae</taxon>
        <taxon>Cymbomonas</taxon>
    </lineage>
</organism>
<dbReference type="GO" id="GO:0046920">
    <property type="term" value="F:alpha-(1-&gt;3)-fucosyltransferase activity"/>
    <property type="evidence" value="ECO:0007669"/>
    <property type="project" value="TreeGrafter"/>
</dbReference>
<evidence type="ECO:0000313" key="8">
    <source>
        <dbReference type="EMBL" id="KAK3282019.1"/>
    </source>
</evidence>
<comment type="pathway">
    <text evidence="1">Protein modification; protein glycosylation.</text>
</comment>
<dbReference type="AlphaFoldDB" id="A0AAE0LEP5"/>
<comment type="similarity">
    <text evidence="2 5">Belongs to the glycosyltransferase 10 family.</text>
</comment>
<sequence>MGRSNGRHTFDTPRTGTLAAVENAEGMALQFMAHLRHGGCKLAEYAYMAQGSHKLAGWVESASSARLRHGGYELVRRINIPDGVLRPPAEVSRGGWRYGGDDLPSAGAVQWVIDSTCHNKQLGKEVIARKAELEKEGFTTMAAAESDVWREAVFWGGTKPITSLRRRPLLLLDGGETFWGSSDPYGSSYGEQEKGKTDVVFYRARTAAYKGVFTMHFSNGATSMLERVRNSTRDLLLPAALMSDPEASHARAQRILSDKEHFCAFLIIRCYFAVYQPDALIRVVFFQMLQEFYKECHGMGGCQHTEGYSCAQESAGDVGKGWNLVKDVSAHCYRRYKFAMAFENQREEGYLSEKMFNALMGDTVPIYFGDPGVHRHVNPARFVHCDVDPASIDAMRKYWKENNIRQQRRRSQNLEPRDAELLAYIRGLVESSLRPCVEEVVRLDRNDTAYLEMISQPIVPGNTLENTIYDGGTMSRGLVEILRAMDSPIFDAAASAAPLPHVAPATADRPVEMSQVGTAGTAAGAVKSGAGERGPVSVVIAVEREAGTGSAGRGCLGCPVDCACFTTIRAVQVLHAQLTATAPGSQIVLVGFGGKMDDQAGGSPPAAFASLRDLLTQSGAGSGAACEVEALQASLPGGRYAAVNAGIRRARHDWVLALHEGVLLSGTMVRFLRHGFKERDVFYLVREVQLPAAGGSAGARVEDMVRLLGSVFVSPRRQLGSNVFKQFDPLCSPQSFTSSDYTFNYTAQVPLKLQTYLWGHDASRRLLLAHRDAWMATGGYAVVAGSGTELSEDAAAAMQPCRLNRVGSRQAVLGGQCQVLHQEDLLGIPVPRRRPHSGSLRLARSECRCLIKEKKTCMFEPAGGAKAPISLVNVSLPASL</sequence>
<dbReference type="EMBL" id="LGRX02003581">
    <property type="protein sequence ID" value="KAK3282019.1"/>
    <property type="molecule type" value="Genomic_DNA"/>
</dbReference>
<evidence type="ECO:0000259" key="6">
    <source>
        <dbReference type="Pfam" id="PF00852"/>
    </source>
</evidence>
<dbReference type="Proteomes" id="UP001190700">
    <property type="component" value="Unassembled WGS sequence"/>
</dbReference>